<dbReference type="Pfam" id="PF00308">
    <property type="entry name" value="Bac_DnaA"/>
    <property type="match status" value="1"/>
</dbReference>
<dbReference type="InterPro" id="IPR013317">
    <property type="entry name" value="DnaA_dom"/>
</dbReference>
<dbReference type="Gene3D" id="3.40.50.300">
    <property type="entry name" value="P-loop containing nucleotide triphosphate hydrolases"/>
    <property type="match status" value="1"/>
</dbReference>
<evidence type="ECO:0000256" key="6">
    <source>
        <dbReference type="ARBA" id="ARBA00023125"/>
    </source>
</evidence>
<evidence type="ECO:0000256" key="2">
    <source>
        <dbReference type="ARBA" id="ARBA00022705"/>
    </source>
</evidence>
<evidence type="ECO:0000256" key="4">
    <source>
        <dbReference type="ARBA" id="ARBA00022840"/>
    </source>
</evidence>
<dbReference type="InterPro" id="IPR027417">
    <property type="entry name" value="P-loop_NTPase"/>
</dbReference>
<dbReference type="PANTHER" id="PTHR30050">
    <property type="entry name" value="CHROMOSOMAL REPLICATION INITIATOR PROTEIN DNAA"/>
    <property type="match status" value="1"/>
</dbReference>
<dbReference type="GO" id="GO:0006275">
    <property type="term" value="P:regulation of DNA replication"/>
    <property type="evidence" value="ECO:0007669"/>
    <property type="project" value="InterPro"/>
</dbReference>
<evidence type="ECO:0000259" key="7">
    <source>
        <dbReference type="SMART" id="SM00760"/>
    </source>
</evidence>
<keyword evidence="2" id="KW-0235">DNA replication</keyword>
<name>X1MKN6_9ZZZZ</name>
<gene>
    <name evidence="8" type="ORF">S06H3_29060</name>
</gene>
<feature type="non-terminal residue" evidence="8">
    <location>
        <position position="1"/>
    </location>
</feature>
<feature type="domain" description="Chromosomal replication initiator DnaA C-terminal" evidence="7">
    <location>
        <begin position="139"/>
        <end position="208"/>
    </location>
</feature>
<reference evidence="8" key="1">
    <citation type="journal article" date="2014" name="Front. Microbiol.">
        <title>High frequency of phylogenetically diverse reductive dehalogenase-homologous genes in deep subseafloor sedimentary metagenomes.</title>
        <authorList>
            <person name="Kawai M."/>
            <person name="Futagami T."/>
            <person name="Toyoda A."/>
            <person name="Takaki Y."/>
            <person name="Nishi S."/>
            <person name="Hori S."/>
            <person name="Arai W."/>
            <person name="Tsubouchi T."/>
            <person name="Morono Y."/>
            <person name="Uchiyama I."/>
            <person name="Ito T."/>
            <person name="Fujiyama A."/>
            <person name="Inagaki F."/>
            <person name="Takami H."/>
        </authorList>
    </citation>
    <scope>NUCLEOTIDE SEQUENCE</scope>
    <source>
        <strain evidence="8">Expedition CK06-06</strain>
    </source>
</reference>
<dbReference type="SUPFAM" id="SSF52540">
    <property type="entry name" value="P-loop containing nucleoside triphosphate hydrolases"/>
    <property type="match status" value="1"/>
</dbReference>
<dbReference type="SMART" id="SM00760">
    <property type="entry name" value="Bac_DnaA_C"/>
    <property type="match status" value="1"/>
</dbReference>
<proteinExistence type="predicted"/>
<comment type="caution">
    <text evidence="8">The sequence shown here is derived from an EMBL/GenBank/DDBJ whole genome shotgun (WGS) entry which is preliminary data.</text>
</comment>
<dbReference type="Pfam" id="PF08299">
    <property type="entry name" value="Bac_DnaA_C"/>
    <property type="match status" value="1"/>
</dbReference>
<dbReference type="GO" id="GO:0005886">
    <property type="term" value="C:plasma membrane"/>
    <property type="evidence" value="ECO:0007669"/>
    <property type="project" value="TreeGrafter"/>
</dbReference>
<dbReference type="PRINTS" id="PR00051">
    <property type="entry name" value="DNAA"/>
</dbReference>
<dbReference type="CDD" id="cd06571">
    <property type="entry name" value="Bac_DnaA_C"/>
    <property type="match status" value="1"/>
</dbReference>
<dbReference type="EMBL" id="BARV01017006">
    <property type="protein sequence ID" value="GAI32202.1"/>
    <property type="molecule type" value="Genomic_DNA"/>
</dbReference>
<evidence type="ECO:0000256" key="5">
    <source>
        <dbReference type="ARBA" id="ARBA00023121"/>
    </source>
</evidence>
<organism evidence="8">
    <name type="scientific">marine sediment metagenome</name>
    <dbReference type="NCBI Taxonomy" id="412755"/>
    <lineage>
        <taxon>unclassified sequences</taxon>
        <taxon>metagenomes</taxon>
        <taxon>ecological metagenomes</taxon>
    </lineage>
</organism>
<dbReference type="SUPFAM" id="SSF48295">
    <property type="entry name" value="TrpR-like"/>
    <property type="match status" value="1"/>
</dbReference>
<dbReference type="GO" id="GO:0003688">
    <property type="term" value="F:DNA replication origin binding"/>
    <property type="evidence" value="ECO:0007669"/>
    <property type="project" value="TreeGrafter"/>
</dbReference>
<sequence>PSTQEEFLHTFNTINLAGKQVVLACDAHPKMIGHLSEKLVNRFVSGMVVKIQTPDFHTRCQICRQYFRTKNSKLKTQNSPVPESVIKYIAENLRTNVRELEGALLKVIAYSALKNNNINLSMAKAVLTEHLERCDPIVHVSDIESAVAAYFGTTPTKIHSPKKDRTVALARHFSMYLTRKHTKMSSSEVGRFMGNKNHATVLLACKKIEEMLKRNAEIHWQGPDGNKVCKARTIITHLEASL</sequence>
<evidence type="ECO:0000256" key="3">
    <source>
        <dbReference type="ARBA" id="ARBA00022741"/>
    </source>
</evidence>
<keyword evidence="6" id="KW-0238">DNA-binding</keyword>
<evidence type="ECO:0000313" key="8">
    <source>
        <dbReference type="EMBL" id="GAI32202.1"/>
    </source>
</evidence>
<dbReference type="GO" id="GO:0005524">
    <property type="term" value="F:ATP binding"/>
    <property type="evidence" value="ECO:0007669"/>
    <property type="project" value="UniProtKB-KW"/>
</dbReference>
<dbReference type="InterPro" id="IPR020591">
    <property type="entry name" value="Chromosome_initiator_DnaA-like"/>
</dbReference>
<dbReference type="AlphaFoldDB" id="X1MKN6"/>
<dbReference type="GO" id="GO:0008289">
    <property type="term" value="F:lipid binding"/>
    <property type="evidence" value="ECO:0007669"/>
    <property type="project" value="UniProtKB-KW"/>
</dbReference>
<keyword evidence="4" id="KW-0067">ATP-binding</keyword>
<protein>
    <recommendedName>
        <fullName evidence="7">Chromosomal replication initiator DnaA C-terminal domain-containing protein</fullName>
    </recommendedName>
</protein>
<dbReference type="InterPro" id="IPR010921">
    <property type="entry name" value="Trp_repressor/repl_initiator"/>
</dbReference>
<keyword evidence="3" id="KW-0547">Nucleotide-binding</keyword>
<accession>X1MKN6</accession>
<dbReference type="Gene3D" id="1.10.1750.10">
    <property type="match status" value="1"/>
</dbReference>
<dbReference type="GO" id="GO:0006270">
    <property type="term" value="P:DNA replication initiation"/>
    <property type="evidence" value="ECO:0007669"/>
    <property type="project" value="InterPro"/>
</dbReference>
<evidence type="ECO:0000256" key="1">
    <source>
        <dbReference type="ARBA" id="ARBA00022490"/>
    </source>
</evidence>
<dbReference type="PANTHER" id="PTHR30050:SF2">
    <property type="entry name" value="CHROMOSOMAL REPLICATION INITIATOR PROTEIN DNAA"/>
    <property type="match status" value="1"/>
</dbReference>
<dbReference type="Gene3D" id="1.10.8.60">
    <property type="match status" value="1"/>
</dbReference>
<keyword evidence="1" id="KW-0963">Cytoplasm</keyword>
<keyword evidence="5" id="KW-0446">Lipid-binding</keyword>
<dbReference type="InterPro" id="IPR013159">
    <property type="entry name" value="DnaA_C"/>
</dbReference>